<dbReference type="PANTHER" id="PTHR35176">
    <property type="entry name" value="HEME OXYGENASE HI_0854-RELATED"/>
    <property type="match status" value="1"/>
</dbReference>
<evidence type="ECO:0000256" key="1">
    <source>
        <dbReference type="ARBA" id="ARBA00023002"/>
    </source>
</evidence>
<dbReference type="GO" id="GO:0005829">
    <property type="term" value="C:cytosol"/>
    <property type="evidence" value="ECO:0007669"/>
    <property type="project" value="TreeGrafter"/>
</dbReference>
<dbReference type="Proteomes" id="UP000034235">
    <property type="component" value="Unassembled WGS sequence"/>
</dbReference>
<dbReference type="SUPFAM" id="SSF50475">
    <property type="entry name" value="FMN-binding split barrel"/>
    <property type="match status" value="1"/>
</dbReference>
<evidence type="ECO:0000313" key="3">
    <source>
        <dbReference type="EMBL" id="KKQ66762.1"/>
    </source>
</evidence>
<dbReference type="InterPro" id="IPR052019">
    <property type="entry name" value="F420H2_bilvrd_red/Heme_oxyg"/>
</dbReference>
<dbReference type="InterPro" id="IPR012349">
    <property type="entry name" value="Split_barrel_FMN-bd"/>
</dbReference>
<dbReference type="GO" id="GO:0016627">
    <property type="term" value="F:oxidoreductase activity, acting on the CH-CH group of donors"/>
    <property type="evidence" value="ECO:0007669"/>
    <property type="project" value="TreeGrafter"/>
</dbReference>
<dbReference type="GO" id="GO:0070967">
    <property type="term" value="F:coenzyme F420 binding"/>
    <property type="evidence" value="ECO:0007669"/>
    <property type="project" value="TreeGrafter"/>
</dbReference>
<dbReference type="EMBL" id="LBUP01000003">
    <property type="protein sequence ID" value="KKQ66762.1"/>
    <property type="molecule type" value="Genomic_DNA"/>
</dbReference>
<dbReference type="Pfam" id="PF01243">
    <property type="entry name" value="PNPOx_N"/>
    <property type="match status" value="1"/>
</dbReference>
<feature type="domain" description="Pyridoxamine 5'-phosphate oxidase N-terminal" evidence="2">
    <location>
        <begin position="7"/>
        <end position="124"/>
    </location>
</feature>
<comment type="caution">
    <text evidence="3">The sequence shown here is derived from an EMBL/GenBank/DDBJ whole genome shotgun (WGS) entry which is preliminary data.</text>
</comment>
<organism evidence="3 4">
    <name type="scientific">Candidatus Daviesbacteria bacterium GW2011_GWA2_38_24</name>
    <dbReference type="NCBI Taxonomy" id="1618422"/>
    <lineage>
        <taxon>Bacteria</taxon>
        <taxon>Candidatus Daviesiibacteriota</taxon>
    </lineage>
</organism>
<dbReference type="Gene3D" id="2.30.110.10">
    <property type="entry name" value="Electron Transport, Fmn-binding Protein, Chain A"/>
    <property type="match status" value="1"/>
</dbReference>
<dbReference type="AlphaFoldDB" id="A0A0G0JIZ9"/>
<evidence type="ECO:0000259" key="2">
    <source>
        <dbReference type="Pfam" id="PF01243"/>
    </source>
</evidence>
<accession>A0A0G0JIZ9</accession>
<name>A0A0G0JIZ9_9BACT</name>
<keyword evidence="1" id="KW-0560">Oxidoreductase</keyword>
<gene>
    <name evidence="3" type="ORF">US86_C0003G0005</name>
</gene>
<proteinExistence type="predicted"/>
<sequence>MDKKRFILDFIKKHELAVIATVSNEGKPEDAVIGFGETSKLELFFGTYKTSRKYKNLKSNPHTAFVIGWEDGQTVQYEGMAEEVTGEVAQPYKDLYFAKNPGAQRYENHPDQTYFKVTPRWIRFSNIQKDPEEVFEIEL</sequence>
<dbReference type="InterPro" id="IPR011576">
    <property type="entry name" value="Pyridox_Oxase_N"/>
</dbReference>
<protein>
    <submittedName>
        <fullName evidence="3">Pyridoxamine 5'-phosphate oxidase</fullName>
    </submittedName>
</protein>
<dbReference type="PANTHER" id="PTHR35176:SF6">
    <property type="entry name" value="HEME OXYGENASE HI_0854-RELATED"/>
    <property type="match status" value="1"/>
</dbReference>
<evidence type="ECO:0000313" key="4">
    <source>
        <dbReference type="Proteomes" id="UP000034235"/>
    </source>
</evidence>
<reference evidence="3 4" key="1">
    <citation type="journal article" date="2015" name="Nature">
        <title>rRNA introns, odd ribosomes, and small enigmatic genomes across a large radiation of phyla.</title>
        <authorList>
            <person name="Brown C.T."/>
            <person name="Hug L.A."/>
            <person name="Thomas B.C."/>
            <person name="Sharon I."/>
            <person name="Castelle C.J."/>
            <person name="Singh A."/>
            <person name="Wilkins M.J."/>
            <person name="Williams K.H."/>
            <person name="Banfield J.F."/>
        </authorList>
    </citation>
    <scope>NUCLEOTIDE SEQUENCE [LARGE SCALE GENOMIC DNA]</scope>
</reference>